<reference evidence="1 2" key="1">
    <citation type="journal article" date="2016" name="Nat. Commun.">
        <title>Thousands of microbial genomes shed light on interconnected biogeochemical processes in an aquifer system.</title>
        <authorList>
            <person name="Anantharaman K."/>
            <person name="Brown C.T."/>
            <person name="Hug L.A."/>
            <person name="Sharon I."/>
            <person name="Castelle C.J."/>
            <person name="Probst A.J."/>
            <person name="Thomas B.C."/>
            <person name="Singh A."/>
            <person name="Wilkins M.J."/>
            <person name="Karaoz U."/>
            <person name="Brodie E.L."/>
            <person name="Williams K.H."/>
            <person name="Hubbard S.S."/>
            <person name="Banfield J.F."/>
        </authorList>
    </citation>
    <scope>NUCLEOTIDE SEQUENCE [LARGE SCALE GENOMIC DNA]</scope>
</reference>
<dbReference type="Proteomes" id="UP000177565">
    <property type="component" value="Unassembled WGS sequence"/>
</dbReference>
<name>A0A1G2MR96_9BACT</name>
<proteinExistence type="predicted"/>
<dbReference type="STRING" id="1802312.A3C06_01640"/>
<dbReference type="AlphaFoldDB" id="A0A1G2MR96"/>
<protein>
    <submittedName>
        <fullName evidence="1">Uncharacterized protein</fullName>
    </submittedName>
</protein>
<gene>
    <name evidence="1" type="ORF">A3C06_01640</name>
</gene>
<dbReference type="EMBL" id="MHRQ01000021">
    <property type="protein sequence ID" value="OHA26385.1"/>
    <property type="molecule type" value="Genomic_DNA"/>
</dbReference>
<comment type="caution">
    <text evidence="1">The sequence shown here is derived from an EMBL/GenBank/DDBJ whole genome shotgun (WGS) entry which is preliminary data.</text>
</comment>
<evidence type="ECO:0000313" key="1">
    <source>
        <dbReference type="EMBL" id="OHA26385.1"/>
    </source>
</evidence>
<sequence length="108" mass="12180">MNPTVEFKVDGHSHLKEGEEMLLLSIRLLPSERGERKSIFFFSPERATATKGLLLRPLGRQKDSRSKYLGPGLALGFTSLYINRGFRTATPLHARAGRPEISLRDESR</sequence>
<accession>A0A1G2MR96</accession>
<evidence type="ECO:0000313" key="2">
    <source>
        <dbReference type="Proteomes" id="UP000177565"/>
    </source>
</evidence>
<organism evidence="1 2">
    <name type="scientific">Candidatus Taylorbacteria bacterium RIFCSPHIGHO2_02_FULL_46_13</name>
    <dbReference type="NCBI Taxonomy" id="1802312"/>
    <lineage>
        <taxon>Bacteria</taxon>
        <taxon>Candidatus Tayloriibacteriota</taxon>
    </lineage>
</organism>